<dbReference type="NCBIfam" id="TIGR02258">
    <property type="entry name" value="2_5_ligase"/>
    <property type="match status" value="1"/>
</dbReference>
<sequence length="184" mass="19444">MTGAEARPLRLFVALDLPGDVRDALAATGAAADPAVWRAVSPDSLHVTLAFLGSRPPEDVDAIAPIVAAEHHAPRLTLGEVLLLPPRHARVLTVTLTDPTGALAALQERVAAALAEAGVYTPESRPFRPHVTVARLRPRTRPPRTADLQLDPLEFSATAVILYSSRLGPGGARYEPLVAAALRS</sequence>
<dbReference type="Gene3D" id="3.90.1140.10">
    <property type="entry name" value="Cyclic phosphodiesterase"/>
    <property type="match status" value="1"/>
</dbReference>
<name>A0A9X3N160_9ACTN</name>
<gene>
    <name evidence="3" type="primary">thpR</name>
    <name evidence="3" type="ORF">OM076_32800</name>
</gene>
<evidence type="ECO:0000313" key="4">
    <source>
        <dbReference type="Proteomes" id="UP001149140"/>
    </source>
</evidence>
<comment type="catalytic activity">
    <reaction evidence="2">
        <text>a 3'-end 2',3'-cyclophospho-ribonucleotide-RNA + H2O = a 3'-end 2'-phospho-ribonucleotide-RNA + H(+)</text>
        <dbReference type="Rhea" id="RHEA:11828"/>
        <dbReference type="Rhea" id="RHEA-COMP:10464"/>
        <dbReference type="Rhea" id="RHEA-COMP:17353"/>
        <dbReference type="ChEBI" id="CHEBI:15377"/>
        <dbReference type="ChEBI" id="CHEBI:15378"/>
        <dbReference type="ChEBI" id="CHEBI:83064"/>
        <dbReference type="ChEBI" id="CHEBI:173113"/>
        <dbReference type="EC" id="3.1.4.58"/>
    </reaction>
</comment>
<dbReference type="HAMAP" id="MF_01940">
    <property type="entry name" value="RNA_CPDase"/>
    <property type="match status" value="1"/>
</dbReference>
<dbReference type="GO" id="GO:0008664">
    <property type="term" value="F:RNA 2',3'-cyclic 3'-phosphodiesterase activity"/>
    <property type="evidence" value="ECO:0007669"/>
    <property type="project" value="UniProtKB-EC"/>
</dbReference>
<keyword evidence="1 2" id="KW-0378">Hydrolase</keyword>
<comment type="similarity">
    <text evidence="2">Belongs to the 2H phosphoesterase superfamily. ThpR family.</text>
</comment>
<accession>A0A9X3N160</accession>
<proteinExistence type="inferred from homology"/>
<keyword evidence="4" id="KW-1185">Reference proteome</keyword>
<dbReference type="PANTHER" id="PTHR35561:SF1">
    <property type="entry name" value="RNA 2',3'-CYCLIC PHOSPHODIESTERASE"/>
    <property type="match status" value="1"/>
</dbReference>
<dbReference type="SUPFAM" id="SSF55144">
    <property type="entry name" value="LigT-like"/>
    <property type="match status" value="1"/>
</dbReference>
<evidence type="ECO:0000313" key="3">
    <source>
        <dbReference type="EMBL" id="MDA0165095.1"/>
    </source>
</evidence>
<dbReference type="Proteomes" id="UP001149140">
    <property type="component" value="Unassembled WGS sequence"/>
</dbReference>
<dbReference type="EC" id="3.1.4.58" evidence="2"/>
<dbReference type="InterPro" id="IPR004175">
    <property type="entry name" value="RNA_CPDase"/>
</dbReference>
<comment type="caution">
    <text evidence="3">The sequence shown here is derived from an EMBL/GenBank/DDBJ whole genome shotgun (WGS) entry which is preliminary data.</text>
</comment>
<comment type="function">
    <text evidence="2">Hydrolyzes RNA 2',3'-cyclic phosphodiester to an RNA 2'-phosphomonoester.</text>
</comment>
<evidence type="ECO:0000256" key="2">
    <source>
        <dbReference type="HAMAP-Rule" id="MF_01940"/>
    </source>
</evidence>
<evidence type="ECO:0000256" key="1">
    <source>
        <dbReference type="ARBA" id="ARBA00022801"/>
    </source>
</evidence>
<feature type="short sequence motif" description="HXTX 1" evidence="2">
    <location>
        <begin position="46"/>
        <end position="49"/>
    </location>
</feature>
<dbReference type="InterPro" id="IPR009097">
    <property type="entry name" value="Cyclic_Pdiesterase"/>
</dbReference>
<dbReference type="PANTHER" id="PTHR35561">
    <property type="entry name" value="RNA 2',3'-CYCLIC PHOSPHODIESTERASE"/>
    <property type="match status" value="1"/>
</dbReference>
<dbReference type="RefSeq" id="WP_270044351.1">
    <property type="nucleotide sequence ID" value="NZ_JAPDOD010000041.1"/>
</dbReference>
<dbReference type="GO" id="GO:0004113">
    <property type="term" value="F:2',3'-cyclic-nucleotide 3'-phosphodiesterase activity"/>
    <property type="evidence" value="ECO:0007669"/>
    <property type="project" value="InterPro"/>
</dbReference>
<dbReference type="EMBL" id="JAPDOD010000041">
    <property type="protein sequence ID" value="MDA0165095.1"/>
    <property type="molecule type" value="Genomic_DNA"/>
</dbReference>
<feature type="active site" description="Proton acceptor" evidence="2">
    <location>
        <position position="130"/>
    </location>
</feature>
<dbReference type="Pfam" id="PF13563">
    <property type="entry name" value="2_5_RNA_ligase2"/>
    <property type="match status" value="1"/>
</dbReference>
<feature type="active site" description="Proton donor" evidence="2">
    <location>
        <position position="46"/>
    </location>
</feature>
<feature type="short sequence motif" description="HXTX 2" evidence="2">
    <location>
        <begin position="130"/>
        <end position="133"/>
    </location>
</feature>
<protein>
    <recommendedName>
        <fullName evidence="2">RNA 2',3'-cyclic phosphodiesterase</fullName>
        <shortName evidence="2">RNA 2',3'-CPDase</shortName>
        <ecNumber evidence="2">3.1.4.58</ecNumber>
    </recommendedName>
</protein>
<dbReference type="AlphaFoldDB" id="A0A9X3N160"/>
<organism evidence="3 4">
    <name type="scientific">Solirubrobacter ginsenosidimutans</name>
    <dbReference type="NCBI Taxonomy" id="490573"/>
    <lineage>
        <taxon>Bacteria</taxon>
        <taxon>Bacillati</taxon>
        <taxon>Actinomycetota</taxon>
        <taxon>Thermoleophilia</taxon>
        <taxon>Solirubrobacterales</taxon>
        <taxon>Solirubrobacteraceae</taxon>
        <taxon>Solirubrobacter</taxon>
    </lineage>
</organism>
<reference evidence="3" key="1">
    <citation type="submission" date="2022-10" db="EMBL/GenBank/DDBJ databases">
        <title>The WGS of Solirubrobacter ginsenosidimutans DSM 21036.</title>
        <authorList>
            <person name="Jiang Z."/>
        </authorList>
    </citation>
    <scope>NUCLEOTIDE SEQUENCE</scope>
    <source>
        <strain evidence="3">DSM 21036</strain>
    </source>
</reference>